<accession>A0ACD5B3Z5</accession>
<reference evidence="1" key="1">
    <citation type="submission" date="2023-10" db="EMBL/GenBank/DDBJ databases">
        <title>Whole genome sequencing of actinobacterial strain Amycolatopsis sp. (BCA-696) identifies the underlying plant growth-promoting genes.</title>
        <authorList>
            <person name="Gandham P."/>
            <person name="Vadla N."/>
            <person name="Saji A."/>
            <person name="Srinivas V."/>
            <person name="Ruperao P."/>
            <person name="Selvanayagam S."/>
            <person name="Saxena R.K."/>
            <person name="Rathore A."/>
            <person name="Gopalakrishnan S."/>
            <person name="Thakur V."/>
        </authorList>
    </citation>
    <scope>NUCLEOTIDE SEQUENCE</scope>
    <source>
        <strain evidence="1">BCA-696</strain>
    </source>
</reference>
<dbReference type="Proteomes" id="UP001456344">
    <property type="component" value="Chromosome"/>
</dbReference>
<name>A0ACD5B3Z5_9PSEU</name>
<protein>
    <submittedName>
        <fullName evidence="1">Uncharacterized protein</fullName>
    </submittedName>
</protein>
<dbReference type="EMBL" id="CP150484">
    <property type="protein sequence ID" value="WYW14042.1"/>
    <property type="molecule type" value="Genomic_DNA"/>
</dbReference>
<sequence length="48" mass="4771">MGRVQVVGAAVLDGSGRDPADVDVSIEDGHIATSVPPAPTASAWTPEA</sequence>
<evidence type="ECO:0000313" key="1">
    <source>
        <dbReference type="EMBL" id="WYW14042.1"/>
    </source>
</evidence>
<evidence type="ECO:0000313" key="2">
    <source>
        <dbReference type="Proteomes" id="UP001456344"/>
    </source>
</evidence>
<proteinExistence type="predicted"/>
<keyword evidence="2" id="KW-1185">Reference proteome</keyword>
<organism evidence="1 2">
    <name type="scientific">Amycolatopsis coloradensis</name>
    <dbReference type="NCBI Taxonomy" id="76021"/>
    <lineage>
        <taxon>Bacteria</taxon>
        <taxon>Bacillati</taxon>
        <taxon>Actinomycetota</taxon>
        <taxon>Actinomycetes</taxon>
        <taxon>Pseudonocardiales</taxon>
        <taxon>Pseudonocardiaceae</taxon>
        <taxon>Amycolatopsis</taxon>
    </lineage>
</organism>
<gene>
    <name evidence="1" type="ORF">LCL61_00595</name>
</gene>